<reference evidence="1 2" key="1">
    <citation type="submission" date="2010-03" db="EMBL/GenBank/DDBJ databases">
        <authorList>
            <consortium name="The Broad Institute Genome Sequencing Platform"/>
            <person name="Ward D."/>
            <person name="Earl A."/>
            <person name="Feldgarden M."/>
            <person name="Gevers D."/>
            <person name="Young S."/>
            <person name="Zeng Q."/>
            <person name="Koehrsen M."/>
            <person name="Alvarado L."/>
            <person name="Berlin A.M."/>
            <person name="Borenstein D."/>
            <person name="Chapman S.B."/>
            <person name="Chen Z."/>
            <person name="Engels R."/>
            <person name="Freedman E."/>
            <person name="Gellesch M."/>
            <person name="Goldberg J."/>
            <person name="Griggs A."/>
            <person name="Gujja S."/>
            <person name="Heilman E.R."/>
            <person name="Heiman D.I."/>
            <person name="Hepburn T.A."/>
            <person name="Howarth C."/>
            <person name="Jen D."/>
            <person name="Larson L."/>
            <person name="Mehta T."/>
            <person name="Park D."/>
            <person name="Pearson M."/>
            <person name="Richards J."/>
            <person name="Roberts A."/>
            <person name="Saif S."/>
            <person name="Shea T.D."/>
            <person name="Shenoy N."/>
            <person name="Sisk P."/>
            <person name="Stolte C."/>
            <person name="Sykes S.N."/>
            <person name="Walk T."/>
            <person name="White J."/>
            <person name="Yandava C."/>
            <person name="Izard J."/>
            <person name="Baranova O.V."/>
            <person name="Blanton J.M."/>
            <person name="Tanner A.C."/>
            <person name="Dewhirst F."/>
            <person name="Haas B."/>
            <person name="Nusbaum C."/>
            <person name="Birren B."/>
        </authorList>
    </citation>
    <scope>NUCLEOTIDE SEQUENCE [LARGE SCALE GENOMIC DNA]</scope>
    <source>
        <strain evidence="1 2">ATCC 29453</strain>
    </source>
</reference>
<reference evidence="1 2" key="2">
    <citation type="submission" date="2011-10" db="EMBL/GenBank/DDBJ databases">
        <title>The Genome Sequence of Simonsiella muelleri ATCC 29453.</title>
        <authorList>
            <consortium name="The Broad Institute Genome Sequencing Platform"/>
            <consortium name="The Broad Institute Genome Sequencing Center for Infectious Disease"/>
            <person name="Earl A."/>
            <person name="Ward D."/>
            <person name="Feldgarden M."/>
            <person name="Gevers D."/>
            <person name="Izard J."/>
            <person name="Baranova O.V."/>
            <person name="Blanton J.M."/>
            <person name="Tanner A.C."/>
            <person name="Dewhirst F."/>
            <person name="Young S.K."/>
            <person name="Zeng Q."/>
            <person name="Gargeya S."/>
            <person name="Fitzgerald M."/>
            <person name="Haas B."/>
            <person name="Abouelleil A."/>
            <person name="Alvarado L."/>
            <person name="Arachchi H.M."/>
            <person name="Berlin A."/>
            <person name="Brown A."/>
            <person name="Chapman S.B."/>
            <person name="Chen Z."/>
            <person name="Dunbar C."/>
            <person name="Freedman E."/>
            <person name="Gearin G."/>
            <person name="Goldberg J."/>
            <person name="Griggs A."/>
            <person name="Gujja S."/>
            <person name="Heiman D."/>
            <person name="Howarth C."/>
            <person name="Larson L."/>
            <person name="Lui A."/>
            <person name="MacDonald P.J.P."/>
            <person name="Montmayeur A."/>
            <person name="Murphy C."/>
            <person name="Neiman D."/>
            <person name="Pearson M."/>
            <person name="Priest M."/>
            <person name="Roberts A."/>
            <person name="Saif S."/>
            <person name="Shea T."/>
            <person name="Shenoy N."/>
            <person name="Sisk P."/>
            <person name="Stolte C."/>
            <person name="Sykes S."/>
            <person name="Wortman J."/>
            <person name="Nusbaum C."/>
            <person name="Birren B."/>
        </authorList>
    </citation>
    <scope>NUCLEOTIDE SEQUENCE [LARGE SCALE GENOMIC DNA]</scope>
    <source>
        <strain evidence="1 2">ATCC 29453</strain>
    </source>
</reference>
<name>V9HAP3_9NEIS</name>
<dbReference type="STRING" id="641147.HMPREF9021_02363"/>
<organism evidence="1 2">
    <name type="scientific">Simonsiella muelleri ATCC 29453</name>
    <dbReference type="NCBI Taxonomy" id="641147"/>
    <lineage>
        <taxon>Bacteria</taxon>
        <taxon>Pseudomonadati</taxon>
        <taxon>Pseudomonadota</taxon>
        <taxon>Betaproteobacteria</taxon>
        <taxon>Neisseriales</taxon>
        <taxon>Neisseriaceae</taxon>
        <taxon>Simonsiella</taxon>
    </lineage>
</organism>
<dbReference type="Proteomes" id="UP000017813">
    <property type="component" value="Unassembled WGS sequence"/>
</dbReference>
<sequence>MEFIAQLINPELAKNILQALGIMASSGAIVGGVFKALREISGKEIIAVYTSDEHPEFAKLELSDGTTMELPKDEALLTASSAIRSHIKQIVAAPLYHRDEPVFKILNGADELELNFNESDIKAIKEVKTQSLPPKIDKMTVTASFSQVNFEGNTGWKIQLDEKTIVTAPLLDDSFLNQVSANQQSFKKEDRYKMVLEVTTYTNDLGKESKKYKILQVLS</sequence>
<dbReference type="AlphaFoldDB" id="V9HAP3"/>
<gene>
    <name evidence="1" type="ORF">HMPREF9021_02363</name>
</gene>
<dbReference type="EMBL" id="ADCY02000070">
    <property type="protein sequence ID" value="EFG29806.2"/>
    <property type="molecule type" value="Genomic_DNA"/>
</dbReference>
<protein>
    <submittedName>
        <fullName evidence="1">Uncharacterized protein</fullName>
    </submittedName>
</protein>
<keyword evidence="2" id="KW-1185">Reference proteome</keyword>
<comment type="caution">
    <text evidence="1">The sequence shown here is derived from an EMBL/GenBank/DDBJ whole genome shotgun (WGS) entry which is preliminary data.</text>
</comment>
<accession>V9HAP3</accession>
<evidence type="ECO:0000313" key="1">
    <source>
        <dbReference type="EMBL" id="EFG29806.2"/>
    </source>
</evidence>
<proteinExistence type="predicted"/>
<evidence type="ECO:0000313" key="2">
    <source>
        <dbReference type="Proteomes" id="UP000017813"/>
    </source>
</evidence>
<dbReference type="eggNOG" id="ENOG5033E8I">
    <property type="taxonomic scope" value="Bacteria"/>
</dbReference>
<dbReference type="HOGENOM" id="CLU_1260734_0_0_4"/>
<dbReference type="RefSeq" id="WP_002643092.1">
    <property type="nucleotide sequence ID" value="NZ_CP019448.1"/>
</dbReference>